<feature type="region of interest" description="Disordered" evidence="1">
    <location>
        <begin position="49"/>
        <end position="83"/>
    </location>
</feature>
<reference evidence="2" key="1">
    <citation type="submission" date="2020-05" db="EMBL/GenBank/DDBJ databases">
        <title>Phylogenomic resolution of chytrid fungi.</title>
        <authorList>
            <person name="Stajich J.E."/>
            <person name="Amses K."/>
            <person name="Simmons R."/>
            <person name="Seto K."/>
            <person name="Myers J."/>
            <person name="Bonds A."/>
            <person name="Quandt C.A."/>
            <person name="Barry K."/>
            <person name="Liu P."/>
            <person name="Grigoriev I."/>
            <person name="Longcore J.E."/>
            <person name="James T.Y."/>
        </authorList>
    </citation>
    <scope>NUCLEOTIDE SEQUENCE</scope>
    <source>
        <strain evidence="2">JEL0379</strain>
    </source>
</reference>
<protein>
    <submittedName>
        <fullName evidence="2">Uncharacterized protein</fullName>
    </submittedName>
</protein>
<evidence type="ECO:0000313" key="3">
    <source>
        <dbReference type="Proteomes" id="UP001212152"/>
    </source>
</evidence>
<dbReference type="EMBL" id="JADGJQ010000023">
    <property type="protein sequence ID" value="KAJ3178990.1"/>
    <property type="molecule type" value="Genomic_DNA"/>
</dbReference>
<dbReference type="Gene3D" id="3.90.930.1">
    <property type="match status" value="1"/>
</dbReference>
<accession>A0AAD5TLX0</accession>
<sequence>MSTRHLDNMQDMQDMQDETTVNELAEELSQLSTAAAPLVPEFIELSEKQSAVATTTPADGSPADGSAVATTTPADGSPADGSAVATITPADGLAVATITPADGSAVATISPADGSAVVTTTPADGSAVATITPADGSAVVTTTPADGSPVATTTPADGSPVATTTPADGSSAATTAPAGSSAAAIAPARSRNAAATPVGSRATNTAPPTGWFTIRIPRNDAVADLLAEQDRKDAAEQRIAESARQRTAVVTAADRRRQWSELQNRFASAPGASHKARDRNLGALGTRMVMNRIPPDLAMRDLLGLIDQAGIARPRWIGRLLPVGDGGDLLVEWGSEDDALAFFERMAPDGILQVDRGQATRWAISPIWFPGITRWNTLTRQEADLVRITQGPRYEDPSNNLAGQVLYRYLVHRSPTDLPASVGFEWIAMGIDGIRRAHETGISVAEIARRIHLTTHSPRIRRTNLAAVLPDMIAQARARQERADPGDV</sequence>
<keyword evidence="3" id="KW-1185">Reference proteome</keyword>
<gene>
    <name evidence="2" type="ORF">HDU87_003260</name>
</gene>
<evidence type="ECO:0000256" key="1">
    <source>
        <dbReference type="SAM" id="MobiDB-lite"/>
    </source>
</evidence>
<feature type="compositionally biased region" description="Polar residues" evidence="1">
    <location>
        <begin position="49"/>
        <end position="58"/>
    </location>
</feature>
<dbReference type="PANTHER" id="PTHR20003:SF8">
    <property type="entry name" value="PROLINE-RICH PROTEIN BSTNI SUBFAMILY 3"/>
    <property type="match status" value="1"/>
</dbReference>
<organism evidence="2 3">
    <name type="scientific">Geranomyces variabilis</name>
    <dbReference type="NCBI Taxonomy" id="109894"/>
    <lineage>
        <taxon>Eukaryota</taxon>
        <taxon>Fungi</taxon>
        <taxon>Fungi incertae sedis</taxon>
        <taxon>Chytridiomycota</taxon>
        <taxon>Chytridiomycota incertae sedis</taxon>
        <taxon>Chytridiomycetes</taxon>
        <taxon>Spizellomycetales</taxon>
        <taxon>Powellomycetaceae</taxon>
        <taxon>Geranomyces</taxon>
    </lineage>
</organism>
<dbReference type="Proteomes" id="UP001212152">
    <property type="component" value="Unassembled WGS sequence"/>
</dbReference>
<proteinExistence type="predicted"/>
<evidence type="ECO:0000313" key="2">
    <source>
        <dbReference type="EMBL" id="KAJ3178990.1"/>
    </source>
</evidence>
<feature type="compositionally biased region" description="Low complexity" evidence="1">
    <location>
        <begin position="162"/>
        <end position="197"/>
    </location>
</feature>
<dbReference type="AlphaFoldDB" id="A0AAD5TLX0"/>
<dbReference type="PANTHER" id="PTHR20003">
    <property type="entry name" value="GLYCOPROTEIN-RELATED"/>
    <property type="match status" value="1"/>
</dbReference>
<comment type="caution">
    <text evidence="2">The sequence shown here is derived from an EMBL/GenBank/DDBJ whole genome shotgun (WGS) entry which is preliminary data.</text>
</comment>
<name>A0AAD5TLX0_9FUNG</name>
<feature type="compositionally biased region" description="Polar residues" evidence="1">
    <location>
        <begin position="139"/>
        <end position="156"/>
    </location>
</feature>
<feature type="region of interest" description="Disordered" evidence="1">
    <location>
        <begin position="138"/>
        <end position="211"/>
    </location>
</feature>